<keyword evidence="10" id="KW-1185">Reference proteome</keyword>
<feature type="transmembrane region" description="Helical" evidence="7">
    <location>
        <begin position="7"/>
        <end position="26"/>
    </location>
</feature>
<keyword evidence="4 7" id="KW-0812">Transmembrane</keyword>
<feature type="transmembrane region" description="Helical" evidence="7">
    <location>
        <begin position="170"/>
        <end position="188"/>
    </location>
</feature>
<keyword evidence="5 7" id="KW-1133">Transmembrane helix</keyword>
<keyword evidence="3" id="KW-1003">Cell membrane</keyword>
<dbReference type="PROSITE" id="PS50850">
    <property type="entry name" value="MFS"/>
    <property type="match status" value="1"/>
</dbReference>
<feature type="transmembrane region" description="Helical" evidence="7">
    <location>
        <begin position="282"/>
        <end position="302"/>
    </location>
</feature>
<feature type="transmembrane region" description="Helical" evidence="7">
    <location>
        <begin position="102"/>
        <end position="127"/>
    </location>
</feature>
<protein>
    <submittedName>
        <fullName evidence="9">ACDE family multidrug resistance protein</fullName>
    </submittedName>
</protein>
<evidence type="ECO:0000256" key="1">
    <source>
        <dbReference type="ARBA" id="ARBA00004651"/>
    </source>
</evidence>
<dbReference type="InterPro" id="IPR020846">
    <property type="entry name" value="MFS_dom"/>
</dbReference>
<evidence type="ECO:0000313" key="10">
    <source>
        <dbReference type="Proteomes" id="UP001230005"/>
    </source>
</evidence>
<keyword evidence="2" id="KW-0813">Transport</keyword>
<feature type="transmembrane region" description="Helical" evidence="7">
    <location>
        <begin position="374"/>
        <end position="394"/>
    </location>
</feature>
<comment type="caution">
    <text evidence="9">The sequence shown here is derived from an EMBL/GenBank/DDBJ whole genome shotgun (WGS) entry which is preliminary data.</text>
</comment>
<evidence type="ECO:0000256" key="3">
    <source>
        <dbReference type="ARBA" id="ARBA00022475"/>
    </source>
</evidence>
<evidence type="ECO:0000256" key="6">
    <source>
        <dbReference type="ARBA" id="ARBA00023136"/>
    </source>
</evidence>
<keyword evidence="6 7" id="KW-0472">Membrane</keyword>
<proteinExistence type="predicted"/>
<sequence length="405" mass="44321">MLNKDNILMIILGFLPFVMVIGNSMFIPILPTIEMELGINSAQTGLLLTVFSIPAALIIPFTGFFANKFGRKKIILISLFLVGTGSILSAVSPFIGSTEASYALLIIGRVIQGLGAGGTAPLAMTLVGDLFTAGKRSKALGTIEVFNGLGKMLSPFFGIIAVMIVWHSAFWFYLLLVTVTFLGILTYVNTDKPTYPMSIKQYRNNVKAVLTKEHKWLLPVFFTGGVILFILFGLLVYLSYEAEMVYLVNGMTKGILFAVPLGVMTICSYFSGRYIGDDVGRVKIMVSSGLGLMLVVLIGGMLQHSFVMLVIMMTFFSAGAGFLLPCCNLFVTSNVSKEDRGSVVSLYGMVRFMGVALGPLIYSQWMYNEWWMFMYSFLLLIGAVIWLYVGWLALGDGDSLSTSPT</sequence>
<dbReference type="PANTHER" id="PTHR43124">
    <property type="entry name" value="PURINE EFFLUX PUMP PBUE"/>
    <property type="match status" value="1"/>
</dbReference>
<reference evidence="9 10" key="1">
    <citation type="submission" date="2023-07" db="EMBL/GenBank/DDBJ databases">
        <title>Genomic Encyclopedia of Type Strains, Phase IV (KMG-IV): sequencing the most valuable type-strain genomes for metagenomic binning, comparative biology and taxonomic classification.</title>
        <authorList>
            <person name="Goeker M."/>
        </authorList>
    </citation>
    <scope>NUCLEOTIDE SEQUENCE [LARGE SCALE GENOMIC DNA]</scope>
    <source>
        <strain evidence="9 10">DSM 9768</strain>
    </source>
</reference>
<comment type="subcellular location">
    <subcellularLocation>
        <location evidence="1">Cell membrane</location>
        <topology evidence="1">Multi-pass membrane protein</topology>
    </subcellularLocation>
</comment>
<evidence type="ECO:0000256" key="7">
    <source>
        <dbReference type="SAM" id="Phobius"/>
    </source>
</evidence>
<dbReference type="SUPFAM" id="SSF103473">
    <property type="entry name" value="MFS general substrate transporter"/>
    <property type="match status" value="1"/>
</dbReference>
<evidence type="ECO:0000256" key="5">
    <source>
        <dbReference type="ARBA" id="ARBA00022989"/>
    </source>
</evidence>
<organism evidence="9 10">
    <name type="scientific">Evansella vedderi</name>
    <dbReference type="NCBI Taxonomy" id="38282"/>
    <lineage>
        <taxon>Bacteria</taxon>
        <taxon>Bacillati</taxon>
        <taxon>Bacillota</taxon>
        <taxon>Bacilli</taxon>
        <taxon>Bacillales</taxon>
        <taxon>Bacillaceae</taxon>
        <taxon>Evansella</taxon>
    </lineage>
</organism>
<evidence type="ECO:0000313" key="9">
    <source>
        <dbReference type="EMBL" id="MDQ0254393.1"/>
    </source>
</evidence>
<dbReference type="Pfam" id="PF07690">
    <property type="entry name" value="MFS_1"/>
    <property type="match status" value="1"/>
</dbReference>
<feature type="transmembrane region" description="Helical" evidence="7">
    <location>
        <begin position="139"/>
        <end position="164"/>
    </location>
</feature>
<feature type="transmembrane region" description="Helical" evidence="7">
    <location>
        <begin position="74"/>
        <end position="96"/>
    </location>
</feature>
<feature type="domain" description="Major facilitator superfamily (MFS) profile" evidence="8">
    <location>
        <begin position="8"/>
        <end position="394"/>
    </location>
</feature>
<dbReference type="PANTHER" id="PTHR43124:SF3">
    <property type="entry name" value="CHLORAMPHENICOL EFFLUX PUMP RV0191"/>
    <property type="match status" value="1"/>
</dbReference>
<feature type="transmembrane region" description="Helical" evidence="7">
    <location>
        <begin position="216"/>
        <end position="240"/>
    </location>
</feature>
<dbReference type="Gene3D" id="1.20.1250.20">
    <property type="entry name" value="MFS general substrate transporter like domains"/>
    <property type="match status" value="1"/>
</dbReference>
<name>A0ABT9ZVA8_9BACI</name>
<evidence type="ECO:0000256" key="2">
    <source>
        <dbReference type="ARBA" id="ARBA00022448"/>
    </source>
</evidence>
<dbReference type="InterPro" id="IPR011701">
    <property type="entry name" value="MFS"/>
</dbReference>
<evidence type="ECO:0000259" key="8">
    <source>
        <dbReference type="PROSITE" id="PS50850"/>
    </source>
</evidence>
<accession>A0ABT9ZVA8</accession>
<dbReference type="RefSeq" id="WP_307324282.1">
    <property type="nucleotide sequence ID" value="NZ_JAUSUG010000005.1"/>
</dbReference>
<feature type="transmembrane region" description="Helical" evidence="7">
    <location>
        <begin position="308"/>
        <end position="331"/>
    </location>
</feature>
<feature type="transmembrane region" description="Helical" evidence="7">
    <location>
        <begin position="343"/>
        <end position="362"/>
    </location>
</feature>
<dbReference type="Proteomes" id="UP001230005">
    <property type="component" value="Unassembled WGS sequence"/>
</dbReference>
<gene>
    <name evidence="9" type="ORF">J2S74_001768</name>
</gene>
<dbReference type="InterPro" id="IPR050189">
    <property type="entry name" value="MFS_Efflux_Transporters"/>
</dbReference>
<dbReference type="EMBL" id="JAUSUG010000005">
    <property type="protein sequence ID" value="MDQ0254393.1"/>
    <property type="molecule type" value="Genomic_DNA"/>
</dbReference>
<dbReference type="InterPro" id="IPR036259">
    <property type="entry name" value="MFS_trans_sf"/>
</dbReference>
<evidence type="ECO:0000256" key="4">
    <source>
        <dbReference type="ARBA" id="ARBA00022692"/>
    </source>
</evidence>
<feature type="transmembrane region" description="Helical" evidence="7">
    <location>
        <begin position="246"/>
        <end position="270"/>
    </location>
</feature>
<dbReference type="CDD" id="cd17474">
    <property type="entry name" value="MFS_YfmO_like"/>
    <property type="match status" value="1"/>
</dbReference>
<feature type="transmembrane region" description="Helical" evidence="7">
    <location>
        <begin position="46"/>
        <end position="67"/>
    </location>
</feature>